<evidence type="ECO:0000313" key="3">
    <source>
        <dbReference type="EMBL" id="CAD9518139.1"/>
    </source>
</evidence>
<feature type="region of interest" description="Disordered" evidence="1">
    <location>
        <begin position="28"/>
        <end position="53"/>
    </location>
</feature>
<sequence>MACAKLLCLLAAFAVLPATLAREGGLAAPSAKPTARGRQAAATAPGAQKANSRPLRAPVGLADLEMEMGPRVQTAVLVCVGEGQCEKRLAGRGLDAEGMAARQREARELAEKQGFACGGGREPCYALPTAGLGAALAAGSQGEATVTV</sequence>
<keyword evidence="2" id="KW-0732">Signal</keyword>
<reference evidence="3" key="1">
    <citation type="submission" date="2021-01" db="EMBL/GenBank/DDBJ databases">
        <authorList>
            <person name="Corre E."/>
            <person name="Pelletier E."/>
            <person name="Niang G."/>
            <person name="Scheremetjew M."/>
            <person name="Finn R."/>
            <person name="Kale V."/>
            <person name="Holt S."/>
            <person name="Cochrane G."/>
            <person name="Meng A."/>
            <person name="Brown T."/>
            <person name="Cohen L."/>
        </authorList>
    </citation>
    <scope>NUCLEOTIDE SEQUENCE</scope>
    <source>
        <strain evidence="3">CCMP2222</strain>
    </source>
</reference>
<organism evidence="3">
    <name type="scientific">Alexandrium andersonii</name>
    <dbReference type="NCBI Taxonomy" id="327968"/>
    <lineage>
        <taxon>Eukaryota</taxon>
        <taxon>Sar</taxon>
        <taxon>Alveolata</taxon>
        <taxon>Dinophyceae</taxon>
        <taxon>Gonyaulacales</taxon>
        <taxon>Pyrocystaceae</taxon>
        <taxon>Alexandrium</taxon>
    </lineage>
</organism>
<feature type="signal peptide" evidence="2">
    <location>
        <begin position="1"/>
        <end position="21"/>
    </location>
</feature>
<accession>A0A7S2IHJ8</accession>
<dbReference type="EMBL" id="HBGQ01085811">
    <property type="protein sequence ID" value="CAD9518139.1"/>
    <property type="molecule type" value="Transcribed_RNA"/>
</dbReference>
<feature type="chain" id="PRO_5031522096" description="Subtilisin" evidence="2">
    <location>
        <begin position="22"/>
        <end position="148"/>
    </location>
</feature>
<name>A0A7S2IHJ8_9DINO</name>
<evidence type="ECO:0000256" key="1">
    <source>
        <dbReference type="SAM" id="MobiDB-lite"/>
    </source>
</evidence>
<dbReference type="AlphaFoldDB" id="A0A7S2IHJ8"/>
<protein>
    <recommendedName>
        <fullName evidence="4">Subtilisin</fullName>
    </recommendedName>
</protein>
<proteinExistence type="predicted"/>
<evidence type="ECO:0000256" key="2">
    <source>
        <dbReference type="SAM" id="SignalP"/>
    </source>
</evidence>
<feature type="compositionally biased region" description="Low complexity" evidence="1">
    <location>
        <begin position="33"/>
        <end position="48"/>
    </location>
</feature>
<gene>
    <name evidence="3" type="ORF">AAND1436_LOCUS40890</name>
</gene>
<evidence type="ECO:0008006" key="4">
    <source>
        <dbReference type="Google" id="ProtNLM"/>
    </source>
</evidence>